<dbReference type="Pfam" id="PF14226">
    <property type="entry name" value="DIOX_N"/>
    <property type="match status" value="1"/>
</dbReference>
<protein>
    <recommendedName>
        <fullName evidence="6">Fe2OG dioxygenase domain-containing protein</fullName>
    </recommendedName>
</protein>
<keyword evidence="4 5" id="KW-0408">Iron</keyword>
<dbReference type="GO" id="GO:0046872">
    <property type="term" value="F:metal ion binding"/>
    <property type="evidence" value="ECO:0007669"/>
    <property type="project" value="UniProtKB-KW"/>
</dbReference>
<proteinExistence type="inferred from homology"/>
<reference evidence="7" key="1">
    <citation type="submission" date="2018-04" db="EMBL/GenBank/DDBJ databases">
        <title>WGS assembly of Panicum hallii.</title>
        <authorList>
            <person name="Lovell J."/>
            <person name="Jenkins J."/>
            <person name="Lowry D."/>
            <person name="Mamidi S."/>
            <person name="Sreedasyam A."/>
            <person name="Weng X."/>
            <person name="Barry K."/>
            <person name="Bonette J."/>
            <person name="Campitelli B."/>
            <person name="Daum C."/>
            <person name="Gordon S."/>
            <person name="Gould B."/>
            <person name="Lipzen A."/>
            <person name="Macqueen A."/>
            <person name="Palacio-Mejia J."/>
            <person name="Plott C."/>
            <person name="Shakirov E."/>
            <person name="Shu S."/>
            <person name="Yoshinaga Y."/>
            <person name="Zane M."/>
            <person name="Rokhsar D."/>
            <person name="Grimwood J."/>
            <person name="Schmutz J."/>
            <person name="Juenger T."/>
        </authorList>
    </citation>
    <scope>NUCLEOTIDE SEQUENCE [LARGE SCALE GENOMIC DNA]</scope>
    <source>
        <strain evidence="7">FIL2</strain>
    </source>
</reference>
<feature type="domain" description="Fe2OG dioxygenase" evidence="6">
    <location>
        <begin position="150"/>
        <end position="247"/>
    </location>
</feature>
<evidence type="ECO:0000256" key="5">
    <source>
        <dbReference type="RuleBase" id="RU003682"/>
    </source>
</evidence>
<dbReference type="Proteomes" id="UP000243499">
    <property type="component" value="Chromosome 2"/>
</dbReference>
<evidence type="ECO:0000256" key="2">
    <source>
        <dbReference type="ARBA" id="ARBA00022723"/>
    </source>
</evidence>
<dbReference type="PRINTS" id="PR00682">
    <property type="entry name" value="IPNSYNTHASE"/>
</dbReference>
<evidence type="ECO:0000256" key="3">
    <source>
        <dbReference type="ARBA" id="ARBA00023002"/>
    </source>
</evidence>
<dbReference type="InterPro" id="IPR005123">
    <property type="entry name" value="Oxoglu/Fe-dep_dioxygenase_dom"/>
</dbReference>
<evidence type="ECO:0000313" key="7">
    <source>
        <dbReference type="EMBL" id="PAN12586.1"/>
    </source>
</evidence>
<gene>
    <name evidence="7" type="ORF">PAHAL_2G275800</name>
</gene>
<dbReference type="SUPFAM" id="SSF51197">
    <property type="entry name" value="Clavaminate synthase-like"/>
    <property type="match status" value="1"/>
</dbReference>
<comment type="similarity">
    <text evidence="1 5">Belongs to the iron/ascorbate-dependent oxidoreductase family.</text>
</comment>
<dbReference type="PANTHER" id="PTHR10209:SF794">
    <property type="entry name" value="FE2OG DIOXYGENASE DOMAIN-CONTAINING PROTEIN"/>
    <property type="match status" value="1"/>
</dbReference>
<dbReference type="InterPro" id="IPR026992">
    <property type="entry name" value="DIOX_N"/>
</dbReference>
<keyword evidence="3 5" id="KW-0560">Oxidoreductase</keyword>
<dbReference type="GO" id="GO:0051213">
    <property type="term" value="F:dioxygenase activity"/>
    <property type="evidence" value="ECO:0007669"/>
    <property type="project" value="UniProtKB-ARBA"/>
</dbReference>
<dbReference type="Gramene" id="PAN12586">
    <property type="protein sequence ID" value="PAN12586"/>
    <property type="gene ID" value="PAHAL_2G275800"/>
</dbReference>
<evidence type="ECO:0000259" key="6">
    <source>
        <dbReference type="PROSITE" id="PS51471"/>
    </source>
</evidence>
<evidence type="ECO:0000256" key="4">
    <source>
        <dbReference type="ARBA" id="ARBA00023004"/>
    </source>
</evidence>
<sequence>MATAAAARRLRLPMVDLASRDRRAAAKSIRQACMEYGFFYVSNHGVDRGLTERVFAESRRFFQQPMEEKMALRKNSSHRGYFAPYSEKSHAHPNSRATRSLSTSGLKEIINVSQNNINQWPSEECFPSWKKTMLSYHANALCCNGAFEIPTAVLRLLHYAGDIDASNDGNIGAGPHSDFGMPTLLATDGTPGLQEDVRHIDGSLVVNIGDLLERWTNCVFRSTLHRVVPVGKERYSVIISAAFFIDPSPNLVIRCTESCCNEAYPPRFPPIRSGDYLEEGLSSMYKLVTV</sequence>
<dbReference type="AlphaFoldDB" id="A0A2S3H011"/>
<keyword evidence="2 5" id="KW-0479">Metal-binding</keyword>
<dbReference type="Pfam" id="PF03171">
    <property type="entry name" value="2OG-FeII_Oxy"/>
    <property type="match status" value="1"/>
</dbReference>
<dbReference type="EMBL" id="CM008047">
    <property type="protein sequence ID" value="PAN12586.1"/>
    <property type="molecule type" value="Genomic_DNA"/>
</dbReference>
<evidence type="ECO:0000256" key="1">
    <source>
        <dbReference type="ARBA" id="ARBA00008056"/>
    </source>
</evidence>
<dbReference type="InterPro" id="IPR027443">
    <property type="entry name" value="IPNS-like_sf"/>
</dbReference>
<accession>A0A2S3H011</accession>
<dbReference type="InterPro" id="IPR044861">
    <property type="entry name" value="IPNS-like_FE2OG_OXY"/>
</dbReference>
<organism evidence="7">
    <name type="scientific">Panicum hallii</name>
    <dbReference type="NCBI Taxonomy" id="206008"/>
    <lineage>
        <taxon>Eukaryota</taxon>
        <taxon>Viridiplantae</taxon>
        <taxon>Streptophyta</taxon>
        <taxon>Embryophyta</taxon>
        <taxon>Tracheophyta</taxon>
        <taxon>Spermatophyta</taxon>
        <taxon>Magnoliopsida</taxon>
        <taxon>Liliopsida</taxon>
        <taxon>Poales</taxon>
        <taxon>Poaceae</taxon>
        <taxon>PACMAD clade</taxon>
        <taxon>Panicoideae</taxon>
        <taxon>Panicodae</taxon>
        <taxon>Paniceae</taxon>
        <taxon>Panicinae</taxon>
        <taxon>Panicum</taxon>
        <taxon>Panicum sect. Panicum</taxon>
    </lineage>
</organism>
<dbReference type="PANTHER" id="PTHR10209">
    <property type="entry name" value="OXIDOREDUCTASE, 2OG-FE II OXYGENASE FAMILY PROTEIN"/>
    <property type="match status" value="1"/>
</dbReference>
<dbReference type="Gene3D" id="2.60.120.330">
    <property type="entry name" value="B-lactam Antibiotic, Isopenicillin N Synthase, Chain"/>
    <property type="match status" value="2"/>
</dbReference>
<name>A0A2S3H011_9POAL</name>
<dbReference type="PROSITE" id="PS51471">
    <property type="entry name" value="FE2OG_OXY"/>
    <property type="match status" value="1"/>
</dbReference>